<comment type="caution">
    <text evidence="3">The sequence shown here is derived from an EMBL/GenBank/DDBJ whole genome shotgun (WGS) entry which is preliminary data.</text>
</comment>
<dbReference type="OrthoDB" id="439792at2759"/>
<evidence type="ECO:0000259" key="2">
    <source>
        <dbReference type="Pfam" id="PF05191"/>
    </source>
</evidence>
<evidence type="ECO:0000256" key="1">
    <source>
        <dbReference type="ARBA" id="ARBA00007220"/>
    </source>
</evidence>
<evidence type="ECO:0000313" key="4">
    <source>
        <dbReference type="Proteomes" id="UP000886595"/>
    </source>
</evidence>
<organism evidence="3 4">
    <name type="scientific">Brassica carinata</name>
    <name type="common">Ethiopian mustard</name>
    <name type="synonym">Abyssinian cabbage</name>
    <dbReference type="NCBI Taxonomy" id="52824"/>
    <lineage>
        <taxon>Eukaryota</taxon>
        <taxon>Viridiplantae</taxon>
        <taxon>Streptophyta</taxon>
        <taxon>Embryophyta</taxon>
        <taxon>Tracheophyta</taxon>
        <taxon>Spermatophyta</taxon>
        <taxon>Magnoliopsida</taxon>
        <taxon>eudicotyledons</taxon>
        <taxon>Gunneridae</taxon>
        <taxon>Pentapetalae</taxon>
        <taxon>rosids</taxon>
        <taxon>malvids</taxon>
        <taxon>Brassicales</taxon>
        <taxon>Brassicaceae</taxon>
        <taxon>Brassiceae</taxon>
        <taxon>Brassica</taxon>
    </lineage>
</organism>
<dbReference type="InterPro" id="IPR036193">
    <property type="entry name" value="ADK_active_lid_dom_sf"/>
</dbReference>
<accession>A0A8X7RY41</accession>
<dbReference type="InterPro" id="IPR007862">
    <property type="entry name" value="Adenylate_kinase_lid-dom"/>
</dbReference>
<name>A0A8X7RY41_BRACI</name>
<dbReference type="InterPro" id="IPR027417">
    <property type="entry name" value="P-loop_NTPase"/>
</dbReference>
<gene>
    <name evidence="3" type="ORF">Bca52824_042277</name>
</gene>
<dbReference type="EMBL" id="JAAMPC010000009">
    <property type="protein sequence ID" value="KAG2295608.1"/>
    <property type="molecule type" value="Genomic_DNA"/>
</dbReference>
<sequence>MISTHSLVNYSDIKADDLLSLDEKGLAPNRAHMTNGRTKEGLRKTIDDSVLEERITGRWIHPSSGRSYHTKFAPPKVPGVDDVIDYYAKKGNLVNIPAEKAPEEVTKVVKKAVST</sequence>
<feature type="domain" description="Adenylate kinase active site lid" evidence="2">
    <location>
        <begin position="58"/>
        <end position="83"/>
    </location>
</feature>
<evidence type="ECO:0000313" key="3">
    <source>
        <dbReference type="EMBL" id="KAG2295608.1"/>
    </source>
</evidence>
<reference evidence="3 4" key="1">
    <citation type="submission" date="2020-02" db="EMBL/GenBank/DDBJ databases">
        <authorList>
            <person name="Ma Q."/>
            <person name="Huang Y."/>
            <person name="Song X."/>
            <person name="Pei D."/>
        </authorList>
    </citation>
    <scope>NUCLEOTIDE SEQUENCE [LARGE SCALE GENOMIC DNA]</scope>
    <source>
        <strain evidence="3">Sxm20200214</strain>
        <tissue evidence="3">Leaf</tissue>
    </source>
</reference>
<dbReference type="Pfam" id="PF05191">
    <property type="entry name" value="ADK_lid"/>
    <property type="match status" value="1"/>
</dbReference>
<dbReference type="Proteomes" id="UP000886595">
    <property type="component" value="Unassembled WGS sequence"/>
</dbReference>
<dbReference type="AlphaFoldDB" id="A0A8X7RY41"/>
<dbReference type="Gene3D" id="3.40.50.300">
    <property type="entry name" value="P-loop containing nucleotide triphosphate hydrolases"/>
    <property type="match status" value="1"/>
</dbReference>
<dbReference type="SUPFAM" id="SSF57774">
    <property type="entry name" value="Microbial and mitochondrial ADK, insert 'zinc finger' domain"/>
    <property type="match status" value="1"/>
</dbReference>
<protein>
    <recommendedName>
        <fullName evidence="2">Adenylate kinase active site lid domain-containing protein</fullName>
    </recommendedName>
</protein>
<dbReference type="GO" id="GO:0004017">
    <property type="term" value="F:AMP kinase activity"/>
    <property type="evidence" value="ECO:0007669"/>
    <property type="project" value="InterPro"/>
</dbReference>
<comment type="similarity">
    <text evidence="1">Belongs to the adenylate kinase family.</text>
</comment>
<keyword evidence="4" id="KW-1185">Reference proteome</keyword>
<proteinExistence type="inferred from homology"/>